<comment type="caution">
    <text evidence="2">The sequence shown here is derived from an EMBL/GenBank/DDBJ whole genome shotgun (WGS) entry which is preliminary data.</text>
</comment>
<gene>
    <name evidence="2" type="ORF">IC620_11490</name>
</gene>
<proteinExistence type="predicted"/>
<dbReference type="AlphaFoldDB" id="A0A926NA17"/>
<organism evidence="2 3">
    <name type="scientific">Polycladospora coralii</name>
    <dbReference type="NCBI Taxonomy" id="2771432"/>
    <lineage>
        <taxon>Bacteria</taxon>
        <taxon>Bacillati</taxon>
        <taxon>Bacillota</taxon>
        <taxon>Bacilli</taxon>
        <taxon>Bacillales</taxon>
        <taxon>Thermoactinomycetaceae</taxon>
        <taxon>Polycladospora</taxon>
    </lineage>
</organism>
<dbReference type="Pfam" id="PF12867">
    <property type="entry name" value="DinB_2"/>
    <property type="match status" value="1"/>
</dbReference>
<dbReference type="Gene3D" id="1.20.120.450">
    <property type="entry name" value="dinb family like domain"/>
    <property type="match status" value="1"/>
</dbReference>
<feature type="domain" description="DinB-like" evidence="1">
    <location>
        <begin position="24"/>
        <end position="143"/>
    </location>
</feature>
<evidence type="ECO:0000313" key="2">
    <source>
        <dbReference type="EMBL" id="MBD1372981.1"/>
    </source>
</evidence>
<dbReference type="SUPFAM" id="SSF109854">
    <property type="entry name" value="DinB/YfiT-like putative metalloenzymes"/>
    <property type="match status" value="1"/>
</dbReference>
<dbReference type="InterPro" id="IPR034660">
    <property type="entry name" value="DinB/YfiT-like"/>
</dbReference>
<dbReference type="RefSeq" id="WP_191142254.1">
    <property type="nucleotide sequence ID" value="NZ_JACXAH010000015.1"/>
</dbReference>
<evidence type="ECO:0000313" key="3">
    <source>
        <dbReference type="Proteomes" id="UP000661691"/>
    </source>
</evidence>
<keyword evidence="3" id="KW-1185">Reference proteome</keyword>
<dbReference type="InterPro" id="IPR024775">
    <property type="entry name" value="DinB-like"/>
</dbReference>
<evidence type="ECO:0000259" key="1">
    <source>
        <dbReference type="Pfam" id="PF12867"/>
    </source>
</evidence>
<sequence length="162" mass="18420">MTQHVQAGLIRSLTGEGAHVDSTDALLALSPELAGRPIEGNAFTIFQITDHMIYWQEYWAKWMEGEAPPLPKRAIDSFSTQVAPSDQTEWDNLVDTFHQGVKRAIAYANSKPLFEPIPQKPKYTYYEFLQWTATHNSYHLGQIVVLRRMLDAWPSPSGGETW</sequence>
<dbReference type="EMBL" id="JACXAH010000015">
    <property type="protein sequence ID" value="MBD1372981.1"/>
    <property type="molecule type" value="Genomic_DNA"/>
</dbReference>
<dbReference type="Proteomes" id="UP000661691">
    <property type="component" value="Unassembled WGS sequence"/>
</dbReference>
<protein>
    <submittedName>
        <fullName evidence="2">DinB family protein</fullName>
    </submittedName>
</protein>
<accession>A0A926NA17</accession>
<name>A0A926NA17_9BACL</name>
<reference evidence="2" key="1">
    <citation type="submission" date="2020-09" db="EMBL/GenBank/DDBJ databases">
        <title>A novel bacterium of genus Hazenella, isolated from South China Sea.</title>
        <authorList>
            <person name="Huang H."/>
            <person name="Mo K."/>
            <person name="Hu Y."/>
        </authorList>
    </citation>
    <scope>NUCLEOTIDE SEQUENCE</scope>
    <source>
        <strain evidence="2">IB182357</strain>
    </source>
</reference>